<dbReference type="EMBL" id="CP000524">
    <property type="protein sequence ID" value="ABM45303.1"/>
    <property type="molecule type" value="Genomic_DNA"/>
</dbReference>
<dbReference type="InterPro" id="IPR050639">
    <property type="entry name" value="SSR_resolvase"/>
</dbReference>
<dbReference type="CDD" id="cd03768">
    <property type="entry name" value="SR_ResInv"/>
    <property type="match status" value="1"/>
</dbReference>
<dbReference type="OrthoDB" id="9800103at2"/>
<feature type="domain" description="Resolvase/invertase-type recombinase catalytic" evidence="8">
    <location>
        <begin position="2"/>
        <end position="137"/>
    </location>
</feature>
<proteinExistence type="inferred from homology"/>
<evidence type="ECO:0000313" key="10">
    <source>
        <dbReference type="Proteomes" id="UP000000643"/>
    </source>
</evidence>
<dbReference type="PANTHER" id="PTHR30461">
    <property type="entry name" value="DNA-INVERTASE FROM LAMBDOID PROPHAGE"/>
    <property type="match status" value="1"/>
</dbReference>
<evidence type="ECO:0000256" key="4">
    <source>
        <dbReference type="ARBA" id="ARBA00023172"/>
    </source>
</evidence>
<dbReference type="KEGG" id="bbk:BARBAKC583_0273"/>
<dbReference type="eggNOG" id="COG1961">
    <property type="taxonomic scope" value="Bacteria"/>
</dbReference>
<feature type="active site" description="O-(5'-phospho-DNA)-serine intermediate" evidence="5 6">
    <location>
        <position position="10"/>
    </location>
</feature>
<dbReference type="InterPro" id="IPR006118">
    <property type="entry name" value="Recombinase_CS"/>
</dbReference>
<dbReference type="InterPro" id="IPR036162">
    <property type="entry name" value="Resolvase-like_N_sf"/>
</dbReference>
<dbReference type="Gene3D" id="3.40.50.1390">
    <property type="entry name" value="Resolvase, N-terminal catalytic domain"/>
    <property type="match status" value="1"/>
</dbReference>
<evidence type="ECO:0000313" key="9">
    <source>
        <dbReference type="EMBL" id="ABM45303.1"/>
    </source>
</evidence>
<dbReference type="InterPro" id="IPR006119">
    <property type="entry name" value="Resolv_N"/>
</dbReference>
<dbReference type="HOGENOM" id="CLU_010686_8_2_5"/>
<comment type="similarity">
    <text evidence="1">Belongs to the site-specific recombinase resolvase family.</text>
</comment>
<feature type="region of interest" description="Disordered" evidence="7">
    <location>
        <begin position="181"/>
        <end position="213"/>
    </location>
</feature>
<dbReference type="Gene3D" id="6.10.250.10">
    <property type="match status" value="1"/>
</dbReference>
<dbReference type="PROSITE" id="PS00398">
    <property type="entry name" value="RECOMBINASES_2"/>
    <property type="match status" value="1"/>
</dbReference>
<dbReference type="SMART" id="SM00857">
    <property type="entry name" value="Resolvase"/>
    <property type="match status" value="1"/>
</dbReference>
<gene>
    <name evidence="9" type="ordered locus">BARBAKC583_0273</name>
</gene>
<reference evidence="9 10" key="1">
    <citation type="submission" date="2006-12" db="EMBL/GenBank/DDBJ databases">
        <authorList>
            <person name="Hendrix L."/>
            <person name="Mohamoud Y."/>
            <person name="Radune D."/>
            <person name="Shvartsbeyn A."/>
            <person name="Daugherty S."/>
            <person name="Dodson R."/>
            <person name="Durkin A.S."/>
            <person name="Harkins D."/>
            <person name="Huot H."/>
            <person name="Kothari S.P."/>
            <person name="Madupu R."/>
            <person name="Li J."/>
            <person name="Nelson W.C."/>
            <person name="Shrivastava S."/>
            <person name="Giglio M.G."/>
            <person name="Haft D."/>
            <person name="Selengut J."/>
            <person name="Fraser-Ligget C."/>
            <person name="Seshadri R."/>
        </authorList>
    </citation>
    <scope>NUCLEOTIDE SEQUENCE [LARGE SCALE GENOMIC DNA]</scope>
    <source>
        <strain evidence="10">ATCC 35685 / NCTC 12138 / KC583</strain>
    </source>
</reference>
<dbReference type="Proteomes" id="UP000000643">
    <property type="component" value="Chromosome"/>
</dbReference>
<name>A1URJ4_BARBK</name>
<dbReference type="STRING" id="360095.BARBAKC583_0273"/>
<dbReference type="SUPFAM" id="SSF53041">
    <property type="entry name" value="Resolvase-like"/>
    <property type="match status" value="1"/>
</dbReference>
<keyword evidence="4" id="KW-0233">DNA recombination</keyword>
<dbReference type="GO" id="GO:0003677">
    <property type="term" value="F:DNA binding"/>
    <property type="evidence" value="ECO:0007669"/>
    <property type="project" value="UniProtKB-KW"/>
</dbReference>
<dbReference type="Pfam" id="PF00239">
    <property type="entry name" value="Resolvase"/>
    <property type="match status" value="1"/>
</dbReference>
<dbReference type="PROSITE" id="PS00397">
    <property type="entry name" value="RECOMBINASES_1"/>
    <property type="match status" value="1"/>
</dbReference>
<dbReference type="PROSITE" id="PS51736">
    <property type="entry name" value="RECOMBINASES_3"/>
    <property type="match status" value="1"/>
</dbReference>
<evidence type="ECO:0000256" key="7">
    <source>
        <dbReference type="SAM" id="MobiDB-lite"/>
    </source>
</evidence>
<accession>A1URJ4</accession>
<protein>
    <submittedName>
        <fullName evidence="9">Resolvase/recombinase</fullName>
    </submittedName>
</protein>
<dbReference type="PANTHER" id="PTHR30461:SF26">
    <property type="entry name" value="RESOLVASE HOMOLOG YNEB"/>
    <property type="match status" value="1"/>
</dbReference>
<organism evidence="9 10">
    <name type="scientific">Bartonella bacilliformis (strain ATCC 35685 / KC583 / Herrer 020/F12,63)</name>
    <dbReference type="NCBI Taxonomy" id="360095"/>
    <lineage>
        <taxon>Bacteria</taxon>
        <taxon>Pseudomonadati</taxon>
        <taxon>Pseudomonadota</taxon>
        <taxon>Alphaproteobacteria</taxon>
        <taxon>Hyphomicrobiales</taxon>
        <taxon>Bartonellaceae</taxon>
        <taxon>Bartonella</taxon>
    </lineage>
</organism>
<evidence type="ECO:0000256" key="5">
    <source>
        <dbReference type="PIRSR" id="PIRSR606118-50"/>
    </source>
</evidence>
<evidence type="ECO:0000259" key="8">
    <source>
        <dbReference type="PROSITE" id="PS51736"/>
    </source>
</evidence>
<evidence type="ECO:0000256" key="1">
    <source>
        <dbReference type="ARBA" id="ARBA00009913"/>
    </source>
</evidence>
<dbReference type="GO" id="GO:0015074">
    <property type="term" value="P:DNA integration"/>
    <property type="evidence" value="ECO:0007669"/>
    <property type="project" value="UniProtKB-KW"/>
</dbReference>
<evidence type="ECO:0000256" key="3">
    <source>
        <dbReference type="ARBA" id="ARBA00023125"/>
    </source>
</evidence>
<dbReference type="GO" id="GO:0000150">
    <property type="term" value="F:DNA strand exchange activity"/>
    <property type="evidence" value="ECO:0007669"/>
    <property type="project" value="InterPro"/>
</dbReference>
<evidence type="ECO:0000256" key="6">
    <source>
        <dbReference type="PROSITE-ProRule" id="PRU10137"/>
    </source>
</evidence>
<sequence length="213" mass="23801">MALLGYARVSTNQQKLTLQIAALKKVGVREDRIFSDIMSGSTDKREGLQRLLGRAEKGDVIVCTKMDRLGRNTSDMIHIIDDCYKKGIVVRFLENGLSTEGTAGKMVIQILAAVAEAERARILERTNEGRDAAMDKGIKFGRKPHPKAELALELIKQGFSSTIVKQKTGISLSTHFRLKRQLRSKKTAQPGKNEDHLNNEYQTDIENFTNKTS</sequence>
<evidence type="ECO:0000256" key="2">
    <source>
        <dbReference type="ARBA" id="ARBA00022908"/>
    </source>
</evidence>
<feature type="compositionally biased region" description="Polar residues" evidence="7">
    <location>
        <begin position="199"/>
        <end position="213"/>
    </location>
</feature>
<keyword evidence="2" id="KW-0229">DNA integration</keyword>
<keyword evidence="3" id="KW-0238">DNA-binding</keyword>
<dbReference type="AlphaFoldDB" id="A1URJ4"/>